<proteinExistence type="predicted"/>
<dbReference type="Gene3D" id="3.30.40.10">
    <property type="entry name" value="Zinc/RING finger domain, C3HC4 (zinc finger)"/>
    <property type="match status" value="1"/>
</dbReference>
<evidence type="ECO:0000256" key="7">
    <source>
        <dbReference type="SAM" id="Coils"/>
    </source>
</evidence>
<reference evidence="9 10" key="1">
    <citation type="submission" date="2024-11" db="EMBL/GenBank/DDBJ databases">
        <title>A near-complete genome assembly of Cinchona calisaya.</title>
        <authorList>
            <person name="Lian D.C."/>
            <person name="Zhao X.W."/>
            <person name="Wei L."/>
        </authorList>
    </citation>
    <scope>NUCLEOTIDE SEQUENCE [LARGE SCALE GENOMIC DNA]</scope>
    <source>
        <tissue evidence="9">Nenye</tissue>
    </source>
</reference>
<evidence type="ECO:0000256" key="2">
    <source>
        <dbReference type="ARBA" id="ARBA00004906"/>
    </source>
</evidence>
<name>A0ABD3B004_9GENT</name>
<dbReference type="PANTHER" id="PTHR45958">
    <property type="entry name" value="RING-TYPE E3 UBIQUITIN TRANSFERASE"/>
    <property type="match status" value="1"/>
</dbReference>
<dbReference type="SMART" id="SM00185">
    <property type="entry name" value="ARM"/>
    <property type="match status" value="7"/>
</dbReference>
<evidence type="ECO:0000256" key="3">
    <source>
        <dbReference type="ARBA" id="ARBA00012483"/>
    </source>
</evidence>
<evidence type="ECO:0000256" key="4">
    <source>
        <dbReference type="ARBA" id="ARBA00022679"/>
    </source>
</evidence>
<comment type="caution">
    <text evidence="9">The sequence shown here is derived from an EMBL/GenBank/DDBJ whole genome shotgun (WGS) entry which is preliminary data.</text>
</comment>
<keyword evidence="4" id="KW-0808">Transferase</keyword>
<evidence type="ECO:0000259" key="8">
    <source>
        <dbReference type="PROSITE" id="PS51698"/>
    </source>
</evidence>
<keyword evidence="5" id="KW-0677">Repeat</keyword>
<dbReference type="SUPFAM" id="SSF48371">
    <property type="entry name" value="ARM repeat"/>
    <property type="match status" value="1"/>
</dbReference>
<dbReference type="PROSITE" id="PS50176">
    <property type="entry name" value="ARM_REPEAT"/>
    <property type="match status" value="1"/>
</dbReference>
<dbReference type="GO" id="GO:0061630">
    <property type="term" value="F:ubiquitin protein ligase activity"/>
    <property type="evidence" value="ECO:0007669"/>
    <property type="project" value="UniProtKB-EC"/>
</dbReference>
<dbReference type="InterPro" id="IPR011989">
    <property type="entry name" value="ARM-like"/>
</dbReference>
<dbReference type="Gene3D" id="1.20.930.20">
    <property type="entry name" value="Adaptor protein Cbl, N-terminal domain"/>
    <property type="match status" value="1"/>
</dbReference>
<dbReference type="EC" id="2.3.2.27" evidence="3"/>
<dbReference type="InterPro" id="IPR003613">
    <property type="entry name" value="Ubox_domain"/>
</dbReference>
<evidence type="ECO:0000313" key="9">
    <source>
        <dbReference type="EMBL" id="KAL3536675.1"/>
    </source>
</evidence>
<keyword evidence="10" id="KW-1185">Reference proteome</keyword>
<dbReference type="InterPro" id="IPR013083">
    <property type="entry name" value="Znf_RING/FYVE/PHD"/>
</dbReference>
<evidence type="ECO:0000313" key="10">
    <source>
        <dbReference type="Proteomes" id="UP001630127"/>
    </source>
</evidence>
<dbReference type="InterPro" id="IPR052608">
    <property type="entry name" value="U-box_domain_protein"/>
</dbReference>
<keyword evidence="7" id="KW-0175">Coiled coil</keyword>
<evidence type="ECO:0000256" key="5">
    <source>
        <dbReference type="ARBA" id="ARBA00022737"/>
    </source>
</evidence>
<comment type="pathway">
    <text evidence="2">Protein modification; protein ubiquitination.</text>
</comment>
<dbReference type="EMBL" id="JBJUIK010000001">
    <property type="protein sequence ID" value="KAL3536675.1"/>
    <property type="molecule type" value="Genomic_DNA"/>
</dbReference>
<dbReference type="InterPro" id="IPR000225">
    <property type="entry name" value="Armadillo"/>
</dbReference>
<dbReference type="Gene3D" id="1.25.10.10">
    <property type="entry name" value="Leucine-rich Repeat Variant"/>
    <property type="match status" value="3"/>
</dbReference>
<dbReference type="PROSITE" id="PS51698">
    <property type="entry name" value="U_BOX"/>
    <property type="match status" value="1"/>
</dbReference>
<evidence type="ECO:0000256" key="1">
    <source>
        <dbReference type="ARBA" id="ARBA00000900"/>
    </source>
</evidence>
<dbReference type="InterPro" id="IPR036537">
    <property type="entry name" value="Adaptor_Cbl_N_dom_sf"/>
</dbReference>
<comment type="catalytic activity">
    <reaction evidence="1">
        <text>S-ubiquitinyl-[E2 ubiquitin-conjugating enzyme]-L-cysteine + [acceptor protein]-L-lysine = [E2 ubiquitin-conjugating enzyme]-L-cysteine + N(6)-ubiquitinyl-[acceptor protein]-L-lysine.</text>
        <dbReference type="EC" id="2.3.2.27"/>
    </reaction>
</comment>
<dbReference type="InterPro" id="IPR016024">
    <property type="entry name" value="ARM-type_fold"/>
</dbReference>
<dbReference type="SMART" id="SM00504">
    <property type="entry name" value="Ubox"/>
    <property type="match status" value="1"/>
</dbReference>
<accession>A0ABD3B004</accession>
<protein>
    <recommendedName>
        <fullName evidence="3">RING-type E3 ubiquitin transferase</fullName>
        <ecNumber evidence="3">2.3.2.27</ecNumber>
    </recommendedName>
</protein>
<evidence type="ECO:0000256" key="6">
    <source>
        <dbReference type="PROSITE-ProRule" id="PRU00259"/>
    </source>
</evidence>
<gene>
    <name evidence="9" type="ORF">ACH5RR_000041</name>
</gene>
<feature type="coiled-coil region" evidence="7">
    <location>
        <begin position="195"/>
        <end position="222"/>
    </location>
</feature>
<dbReference type="AlphaFoldDB" id="A0ABD3B004"/>
<feature type="domain" description="U-box" evidence="8">
    <location>
        <begin position="260"/>
        <end position="333"/>
    </location>
</feature>
<dbReference type="Pfam" id="PF04564">
    <property type="entry name" value="U-box"/>
    <property type="match status" value="1"/>
</dbReference>
<feature type="repeat" description="ARM" evidence="6">
    <location>
        <begin position="541"/>
        <end position="583"/>
    </location>
</feature>
<dbReference type="SUPFAM" id="SSF57850">
    <property type="entry name" value="RING/U-box"/>
    <property type="match status" value="1"/>
</dbReference>
<dbReference type="PANTHER" id="PTHR45958:SF5">
    <property type="entry name" value="RING-TYPE E3 UBIQUITIN TRANSFERASE"/>
    <property type="match status" value="1"/>
</dbReference>
<dbReference type="Proteomes" id="UP001630127">
    <property type="component" value="Unassembled WGS sequence"/>
</dbReference>
<sequence length="1003" mass="111732">MVLDAIMDTPFGSFADLLTQTTEGIIQVVSASKNVLVGKKSFAELSSYLDRLIPLLKELNKNDIKDSEALKNVIEVLNRETKLAEKLITECSEKNKFYLLMNCRLIAKRIENITREIGQALGCIPLASLDMSSGIKEEITQLVDSMHAAEFRAAIDEDRILERIELGIQERNVERSFANSLLVSIAEAIGISMEQAVLKKELEEFKKEIENAKLRKDHAEAIQMEQIIALLERADAAYSREDKEKKYLTKRRSLASHPLEPLEAFCCPITKDVMRDPVETPSGHTFERSAIEKWLAEVKFCPLTSIPLNTSMLRPNKTLRQSIEEWRDRNTMIIIASMKSRLSSDEQGEVLDCLQELKDLCEEREIHREWVVLEDHIPMLVKLLSAKHREIRSQALLVLHILAKDSDETKESIVRVENAIEAIVRSLGRRIGEGKLAAGLLQELARSESIRERIGKVQGCILLLVTLSRSDDNQASRDAKDVLENLSFSDDNVIQMAKANYFKFLLQRLSSGSDDAKMRMAKTLGEMEFTDHGKSSLFEEGVLDPLLNLVSRDNLEMKIVAVRALLNLSTLAKNGQEMIRQGAVRPLLDILYCHTSQQNLCELVAETIMHLALSTAHQDSSGMQVSLLGSKKDTYQLFSLINLTCPAVQQSVLQAFHAICYSPSATTVKEQLKECSAVPVLVQLCELNNLQVRANAVKLLCCLTEDSYEATLQSLGQKTVQSLVGIIGNSENDEEIASAMGILASLPFSTQVSNWLLEGDDLHVFLKFLSNEQQNRPCKDQLIENAVGALCHFTVSTNRKSQNKVAEANAIPLLVQLLDSGTSLTKRRAATSLAQLSESSNDLSRPIKRPVCWCFSPLPEAGCRVHQGICTVKTSFCLLEAGAVDRLVKVLGEPDPGACEAALDALFTLINGGRLESGSKVLDEENAIPVMIRLLGSSSLRLQEKILNSLERMFRLLEFKHKYGPSIQMPLVDLTQRGNSQIKSLAAKILAQLNVLHDQSSYF</sequence>
<organism evidence="9 10">
    <name type="scientific">Cinchona calisaya</name>
    <dbReference type="NCBI Taxonomy" id="153742"/>
    <lineage>
        <taxon>Eukaryota</taxon>
        <taxon>Viridiplantae</taxon>
        <taxon>Streptophyta</taxon>
        <taxon>Embryophyta</taxon>
        <taxon>Tracheophyta</taxon>
        <taxon>Spermatophyta</taxon>
        <taxon>Magnoliopsida</taxon>
        <taxon>eudicotyledons</taxon>
        <taxon>Gunneridae</taxon>
        <taxon>Pentapetalae</taxon>
        <taxon>asterids</taxon>
        <taxon>lamiids</taxon>
        <taxon>Gentianales</taxon>
        <taxon>Rubiaceae</taxon>
        <taxon>Cinchonoideae</taxon>
        <taxon>Cinchoneae</taxon>
        <taxon>Cinchona</taxon>
    </lineage>
</organism>